<keyword evidence="4" id="KW-1185">Reference proteome</keyword>
<accession>A0ABV5CJU5</accession>
<dbReference type="InterPro" id="IPR044946">
    <property type="entry name" value="Restrct_endonuc_typeI_TRD_sf"/>
</dbReference>
<reference evidence="3 4" key="1">
    <citation type="submission" date="2024-04" db="EMBL/GenBank/DDBJ databases">
        <title>Polymorphospora sp. isolated from Baiyangdian Lake in Xiong'an New Area.</title>
        <authorList>
            <person name="Zhang X."/>
            <person name="Liu J."/>
        </authorList>
    </citation>
    <scope>NUCLEOTIDE SEQUENCE [LARGE SCALE GENOMIC DNA]</scope>
    <source>
        <strain evidence="3 4">2-325</strain>
    </source>
</reference>
<comment type="caution">
    <text evidence="3">The sequence shown here is derived from an EMBL/GenBank/DDBJ whole genome shotgun (WGS) entry which is preliminary data.</text>
</comment>
<dbReference type="SUPFAM" id="SSF116734">
    <property type="entry name" value="DNA methylase specificity domain"/>
    <property type="match status" value="2"/>
</dbReference>
<proteinExistence type="predicted"/>
<dbReference type="InterPro" id="IPR051212">
    <property type="entry name" value="Type-I_RE_S_subunit"/>
</dbReference>
<dbReference type="Gene3D" id="3.90.220.20">
    <property type="entry name" value="DNA methylase specificity domains"/>
    <property type="match status" value="2"/>
</dbReference>
<dbReference type="PANTHER" id="PTHR43140">
    <property type="entry name" value="TYPE-1 RESTRICTION ENZYME ECOKI SPECIFICITY PROTEIN"/>
    <property type="match status" value="1"/>
</dbReference>
<dbReference type="PANTHER" id="PTHR43140:SF1">
    <property type="entry name" value="TYPE I RESTRICTION ENZYME ECOKI SPECIFICITY SUBUNIT"/>
    <property type="match status" value="1"/>
</dbReference>
<evidence type="ECO:0000256" key="2">
    <source>
        <dbReference type="ARBA" id="ARBA00023125"/>
    </source>
</evidence>
<dbReference type="Proteomes" id="UP001582793">
    <property type="component" value="Unassembled WGS sequence"/>
</dbReference>
<keyword evidence="2" id="KW-0238">DNA-binding</keyword>
<evidence type="ECO:0000256" key="1">
    <source>
        <dbReference type="ARBA" id="ARBA00022747"/>
    </source>
</evidence>
<protein>
    <recommendedName>
        <fullName evidence="5">Type I restriction modification DNA specificity domain-containing protein</fullName>
    </recommendedName>
</protein>
<organism evidence="3 4">
    <name type="scientific">Polymorphospora lycopeni</name>
    <dbReference type="NCBI Taxonomy" id="3140240"/>
    <lineage>
        <taxon>Bacteria</taxon>
        <taxon>Bacillati</taxon>
        <taxon>Actinomycetota</taxon>
        <taxon>Actinomycetes</taxon>
        <taxon>Micromonosporales</taxon>
        <taxon>Micromonosporaceae</taxon>
        <taxon>Polymorphospora</taxon>
    </lineage>
</organism>
<evidence type="ECO:0000313" key="4">
    <source>
        <dbReference type="Proteomes" id="UP001582793"/>
    </source>
</evidence>
<name>A0ABV5CJU5_9ACTN</name>
<sequence>MNSTKLPWVTAAPSHWRRGRLKDMINSSANGVWGDDPLGDGTDVFCVRAADFDRTRQRVSKERLPHRSIDDATLTRHMLRPGDLILEKSGGGEKQPVGLAVIFDLSEPAVCSNFCSRLTPAHTIDPRFLSYSFAAAYNQGLTQSAIKQTTGIQNLDTGALFSSPWAYPGIEEQRQLADFLDAETSRIDQLINLQRQVVAGIEERDTAILDAELDLLLDEAGTLPFRRYVVGVEQGSSPQCEAVPATEEEWGVLRVSCLRPGQFFPGENKRLPADSIPDARHEVQQGDLLITRANTPQLVGATAVVPSTRRKLLLSDKIFRVDILPTLDPHYVATIARGSRIRNLCSAVSNGASQSMANIRFEEVKEWPIPTINLDRQRDLVSRMGRAWEITRDLRAKVQSQLSLLTERKRALITATVTGQIDVSSASGRGIEG</sequence>
<dbReference type="EMBL" id="JBCGDC010000007">
    <property type="protein sequence ID" value="MFB6392271.1"/>
    <property type="molecule type" value="Genomic_DNA"/>
</dbReference>
<evidence type="ECO:0000313" key="3">
    <source>
        <dbReference type="EMBL" id="MFB6392271.1"/>
    </source>
</evidence>
<keyword evidence="1" id="KW-0680">Restriction system</keyword>
<evidence type="ECO:0008006" key="5">
    <source>
        <dbReference type="Google" id="ProtNLM"/>
    </source>
</evidence>
<gene>
    <name evidence="3" type="ORF">AAFH96_04005</name>
</gene>
<dbReference type="RefSeq" id="WP_375733064.1">
    <property type="nucleotide sequence ID" value="NZ_JBCGDC010000007.1"/>
</dbReference>